<name>X1I495_9ZZZZ</name>
<dbReference type="EMBL" id="BARU01043000">
    <property type="protein sequence ID" value="GAH77231.1"/>
    <property type="molecule type" value="Genomic_DNA"/>
</dbReference>
<dbReference type="GO" id="GO:0005525">
    <property type="term" value="F:GTP binding"/>
    <property type="evidence" value="ECO:0007669"/>
    <property type="project" value="TreeGrafter"/>
</dbReference>
<gene>
    <name evidence="6" type="ORF">S03H2_65946</name>
</gene>
<dbReference type="GO" id="GO:0006729">
    <property type="term" value="P:tetrahydrobiopterin biosynthetic process"/>
    <property type="evidence" value="ECO:0007669"/>
    <property type="project" value="TreeGrafter"/>
</dbReference>
<keyword evidence="3" id="KW-0554">One-carbon metabolism</keyword>
<dbReference type="GO" id="GO:0006730">
    <property type="term" value="P:one-carbon metabolic process"/>
    <property type="evidence" value="ECO:0007669"/>
    <property type="project" value="UniProtKB-KW"/>
</dbReference>
<dbReference type="PANTHER" id="PTHR11109:SF7">
    <property type="entry name" value="GTP CYCLOHYDROLASE 1"/>
    <property type="match status" value="1"/>
</dbReference>
<dbReference type="InterPro" id="IPR043133">
    <property type="entry name" value="GTP-CH-I_C/QueF"/>
</dbReference>
<proteinExistence type="predicted"/>
<feature type="non-terminal residue" evidence="6">
    <location>
        <position position="104"/>
    </location>
</feature>
<dbReference type="SUPFAM" id="SSF55620">
    <property type="entry name" value="Tetrahydrobiopterin biosynthesis enzymes-like"/>
    <property type="match status" value="1"/>
</dbReference>
<evidence type="ECO:0000256" key="1">
    <source>
        <dbReference type="ARBA" id="ARBA00005080"/>
    </source>
</evidence>
<dbReference type="PROSITE" id="PS00859">
    <property type="entry name" value="GTP_CYCLOHYDROL_1_1"/>
    <property type="match status" value="1"/>
</dbReference>
<dbReference type="Gene3D" id="1.10.286.10">
    <property type="match status" value="1"/>
</dbReference>
<dbReference type="AlphaFoldDB" id="X1I495"/>
<dbReference type="GO" id="GO:0008270">
    <property type="term" value="F:zinc ion binding"/>
    <property type="evidence" value="ECO:0007669"/>
    <property type="project" value="TreeGrafter"/>
</dbReference>
<dbReference type="InterPro" id="IPR020602">
    <property type="entry name" value="GTP_CycHdrlase_I_dom"/>
</dbReference>
<protein>
    <recommendedName>
        <fullName evidence="2">GTP cyclohydrolase I</fullName>
        <ecNumber evidence="2">3.5.4.16</ecNumber>
    </recommendedName>
</protein>
<accession>X1I495</accession>
<organism evidence="6">
    <name type="scientific">marine sediment metagenome</name>
    <dbReference type="NCBI Taxonomy" id="412755"/>
    <lineage>
        <taxon>unclassified sequences</taxon>
        <taxon>metagenomes</taxon>
        <taxon>ecological metagenomes</taxon>
    </lineage>
</organism>
<dbReference type="InterPro" id="IPR001474">
    <property type="entry name" value="GTP_CycHdrlase_I"/>
</dbReference>
<sequence length="104" mass="11618">MINEAEIKEAVTSIIRAIGEDPEREGLLGTPGRVAEMYAELFMGLNMNPREELTVGFEEGHREMVILRDIPFYSMCEHHLLPFYGVVHIGYIPNATGRVVGGSK</sequence>
<evidence type="ECO:0000259" key="5">
    <source>
        <dbReference type="Pfam" id="PF01227"/>
    </source>
</evidence>
<dbReference type="FunFam" id="1.10.286.10:FF:000001">
    <property type="entry name" value="GTP cyclohydrolase 1"/>
    <property type="match status" value="1"/>
</dbReference>
<comment type="caution">
    <text evidence="6">The sequence shown here is derived from an EMBL/GenBank/DDBJ whole genome shotgun (WGS) entry which is preliminary data.</text>
</comment>
<dbReference type="Gene3D" id="3.30.1130.10">
    <property type="match status" value="1"/>
</dbReference>
<dbReference type="GO" id="GO:0003934">
    <property type="term" value="F:GTP cyclohydrolase I activity"/>
    <property type="evidence" value="ECO:0007669"/>
    <property type="project" value="UniProtKB-EC"/>
</dbReference>
<evidence type="ECO:0000313" key="6">
    <source>
        <dbReference type="EMBL" id="GAH77231.1"/>
    </source>
</evidence>
<evidence type="ECO:0000256" key="3">
    <source>
        <dbReference type="ARBA" id="ARBA00022563"/>
    </source>
</evidence>
<dbReference type="GO" id="GO:0005737">
    <property type="term" value="C:cytoplasm"/>
    <property type="evidence" value="ECO:0007669"/>
    <property type="project" value="TreeGrafter"/>
</dbReference>
<dbReference type="InterPro" id="IPR018234">
    <property type="entry name" value="GTP_CycHdrlase_I_CS"/>
</dbReference>
<dbReference type="UniPathway" id="UPA00848">
    <property type="reaction ID" value="UER00151"/>
</dbReference>
<evidence type="ECO:0000256" key="4">
    <source>
        <dbReference type="ARBA" id="ARBA00022801"/>
    </source>
</evidence>
<dbReference type="Pfam" id="PF01227">
    <property type="entry name" value="GTP_cyclohydroI"/>
    <property type="match status" value="1"/>
</dbReference>
<comment type="pathway">
    <text evidence="1">Cofactor biosynthesis; 7,8-dihydroneopterin triphosphate biosynthesis; 7,8-dihydroneopterin triphosphate from GTP: step 1/1.</text>
</comment>
<dbReference type="EC" id="3.5.4.16" evidence="2"/>
<feature type="domain" description="GTP cyclohydrolase I" evidence="5">
    <location>
        <begin position="7"/>
        <end position="104"/>
    </location>
</feature>
<keyword evidence="4" id="KW-0378">Hydrolase</keyword>
<evidence type="ECO:0000256" key="2">
    <source>
        <dbReference type="ARBA" id="ARBA00012715"/>
    </source>
</evidence>
<reference evidence="6" key="1">
    <citation type="journal article" date="2014" name="Front. Microbiol.">
        <title>High frequency of phylogenetically diverse reductive dehalogenase-homologous genes in deep subseafloor sedimentary metagenomes.</title>
        <authorList>
            <person name="Kawai M."/>
            <person name="Futagami T."/>
            <person name="Toyoda A."/>
            <person name="Takaki Y."/>
            <person name="Nishi S."/>
            <person name="Hori S."/>
            <person name="Arai W."/>
            <person name="Tsubouchi T."/>
            <person name="Morono Y."/>
            <person name="Uchiyama I."/>
            <person name="Ito T."/>
            <person name="Fujiyama A."/>
            <person name="Inagaki F."/>
            <person name="Takami H."/>
        </authorList>
    </citation>
    <scope>NUCLEOTIDE SEQUENCE</scope>
    <source>
        <strain evidence="6">Expedition CK06-06</strain>
    </source>
</reference>
<dbReference type="PANTHER" id="PTHR11109">
    <property type="entry name" value="GTP CYCLOHYDROLASE I"/>
    <property type="match status" value="1"/>
</dbReference>
<dbReference type="GO" id="GO:0046654">
    <property type="term" value="P:tetrahydrofolate biosynthetic process"/>
    <property type="evidence" value="ECO:0007669"/>
    <property type="project" value="InterPro"/>
</dbReference>
<dbReference type="InterPro" id="IPR043134">
    <property type="entry name" value="GTP-CH-I_N"/>
</dbReference>